<dbReference type="SUPFAM" id="SSF82657">
    <property type="entry name" value="BolA-like"/>
    <property type="match status" value="1"/>
</dbReference>
<dbReference type="GeneID" id="36514391"/>
<dbReference type="STRING" id="45607.A0A2T0FDE9"/>
<dbReference type="AlphaFoldDB" id="A0A2T0FDE9"/>
<protein>
    <submittedName>
        <fullName evidence="3">Altered inheritance of mitochondria protein 1</fullName>
    </submittedName>
</protein>
<evidence type="ECO:0000313" key="4">
    <source>
        <dbReference type="Proteomes" id="UP000238350"/>
    </source>
</evidence>
<dbReference type="InterPro" id="IPR052275">
    <property type="entry name" value="Mt_Fe-S_assembly_factor"/>
</dbReference>
<comment type="caution">
    <text evidence="3">The sequence shown here is derived from an EMBL/GenBank/DDBJ whole genome shotgun (WGS) entry which is preliminary data.</text>
</comment>
<dbReference type="OrthoDB" id="203381at2759"/>
<dbReference type="EMBL" id="NDIQ01000001">
    <property type="protein sequence ID" value="PRT53022.1"/>
    <property type="molecule type" value="Genomic_DNA"/>
</dbReference>
<accession>A0A2T0FDE9</accession>
<comment type="similarity">
    <text evidence="1 2">Belongs to the BolA/IbaG family.</text>
</comment>
<proteinExistence type="inferred from homology"/>
<organism evidence="3 4">
    <name type="scientific">Wickerhamiella sorbophila</name>
    <dbReference type="NCBI Taxonomy" id="45607"/>
    <lineage>
        <taxon>Eukaryota</taxon>
        <taxon>Fungi</taxon>
        <taxon>Dikarya</taxon>
        <taxon>Ascomycota</taxon>
        <taxon>Saccharomycotina</taxon>
        <taxon>Dipodascomycetes</taxon>
        <taxon>Dipodascales</taxon>
        <taxon>Trichomonascaceae</taxon>
        <taxon>Wickerhamiella</taxon>
    </lineage>
</organism>
<dbReference type="GO" id="GO:0005759">
    <property type="term" value="C:mitochondrial matrix"/>
    <property type="evidence" value="ECO:0007669"/>
    <property type="project" value="TreeGrafter"/>
</dbReference>
<dbReference type="RefSeq" id="XP_024662968.1">
    <property type="nucleotide sequence ID" value="XM_024807200.1"/>
</dbReference>
<dbReference type="PANTHER" id="PTHR46188:SF1">
    <property type="entry name" value="BOLA-LIKE PROTEIN 3"/>
    <property type="match status" value="1"/>
</dbReference>
<keyword evidence="4" id="KW-1185">Reference proteome</keyword>
<reference evidence="3 4" key="1">
    <citation type="submission" date="2017-04" db="EMBL/GenBank/DDBJ databases">
        <title>Genome sequencing of [Candida] sorbophila.</title>
        <authorList>
            <person name="Ahn J.O."/>
        </authorList>
    </citation>
    <scope>NUCLEOTIDE SEQUENCE [LARGE SCALE GENOMIC DNA]</scope>
    <source>
        <strain evidence="3 4">DS02</strain>
    </source>
</reference>
<dbReference type="Gene3D" id="3.30.300.90">
    <property type="entry name" value="BolA-like"/>
    <property type="match status" value="1"/>
</dbReference>
<dbReference type="InterPro" id="IPR002634">
    <property type="entry name" value="BolA"/>
</dbReference>
<dbReference type="Pfam" id="PF01722">
    <property type="entry name" value="BolA"/>
    <property type="match status" value="1"/>
</dbReference>
<evidence type="ECO:0000256" key="1">
    <source>
        <dbReference type="ARBA" id="ARBA00005578"/>
    </source>
</evidence>
<evidence type="ECO:0000313" key="3">
    <source>
        <dbReference type="EMBL" id="PRT53022.1"/>
    </source>
</evidence>
<gene>
    <name evidence="3" type="ORF">B9G98_00642</name>
</gene>
<sequence>MYRATGLMRQPKAFTGLARLARFYSEIPAEGSYERLVYDKLAAKLAPQELVVKDVSGGCGSMFAIKVVSGEFKGIPMVKQHRLVNEILADEISKWHGLQLRTQAPK</sequence>
<dbReference type="PANTHER" id="PTHR46188">
    <property type="entry name" value="BOLA-LIKE PROTEIN 3"/>
    <property type="match status" value="1"/>
</dbReference>
<evidence type="ECO:0000256" key="2">
    <source>
        <dbReference type="RuleBase" id="RU003860"/>
    </source>
</evidence>
<name>A0A2T0FDE9_9ASCO</name>
<dbReference type="Proteomes" id="UP000238350">
    <property type="component" value="Unassembled WGS sequence"/>
</dbReference>
<dbReference type="InterPro" id="IPR036065">
    <property type="entry name" value="BolA-like_sf"/>
</dbReference>